<dbReference type="InterPro" id="IPR000504">
    <property type="entry name" value="RRM_dom"/>
</dbReference>
<feature type="region of interest" description="Disordered" evidence="2">
    <location>
        <begin position="259"/>
        <end position="346"/>
    </location>
</feature>
<dbReference type="GO" id="GO:0003723">
    <property type="term" value="F:RNA binding"/>
    <property type="evidence" value="ECO:0007669"/>
    <property type="project" value="UniProtKB-UniRule"/>
</dbReference>
<organism evidence="4 5">
    <name type="scientific">Coemansia erecta</name>
    <dbReference type="NCBI Taxonomy" id="147472"/>
    <lineage>
        <taxon>Eukaryota</taxon>
        <taxon>Fungi</taxon>
        <taxon>Fungi incertae sedis</taxon>
        <taxon>Zoopagomycota</taxon>
        <taxon>Kickxellomycotina</taxon>
        <taxon>Kickxellomycetes</taxon>
        <taxon>Kickxellales</taxon>
        <taxon>Kickxellaceae</taxon>
        <taxon>Coemansia</taxon>
    </lineage>
</organism>
<dbReference type="Gene3D" id="3.30.70.330">
    <property type="match status" value="1"/>
</dbReference>
<dbReference type="PROSITE" id="PS50102">
    <property type="entry name" value="RRM"/>
    <property type="match status" value="1"/>
</dbReference>
<evidence type="ECO:0000313" key="4">
    <source>
        <dbReference type="EMBL" id="KAJ1719701.1"/>
    </source>
</evidence>
<dbReference type="InterPro" id="IPR035979">
    <property type="entry name" value="RBD_domain_sf"/>
</dbReference>
<reference evidence="4" key="1">
    <citation type="submission" date="2022-07" db="EMBL/GenBank/DDBJ databases">
        <title>Phylogenomic reconstructions and comparative analyses of Kickxellomycotina fungi.</title>
        <authorList>
            <person name="Reynolds N.K."/>
            <person name="Stajich J.E."/>
            <person name="Barry K."/>
            <person name="Grigoriev I.V."/>
            <person name="Crous P."/>
            <person name="Smith M.E."/>
        </authorList>
    </citation>
    <scope>NUCLEOTIDE SEQUENCE</scope>
    <source>
        <strain evidence="4">NBRC 32514</strain>
    </source>
</reference>
<feature type="compositionally biased region" description="Basic and acidic residues" evidence="2">
    <location>
        <begin position="267"/>
        <end position="292"/>
    </location>
</feature>
<name>A0A9W7XS66_9FUNG</name>
<dbReference type="OrthoDB" id="4726at2759"/>
<dbReference type="Pfam" id="PF00076">
    <property type="entry name" value="RRM_1"/>
    <property type="match status" value="1"/>
</dbReference>
<dbReference type="EMBL" id="JANBOJ010000353">
    <property type="protein sequence ID" value="KAJ1719701.1"/>
    <property type="molecule type" value="Genomic_DNA"/>
</dbReference>
<dbReference type="PANTHER" id="PTHR32343">
    <property type="entry name" value="SERINE/ARGININE-RICH SPLICING FACTOR"/>
    <property type="match status" value="1"/>
</dbReference>
<comment type="caution">
    <text evidence="4">The sequence shown here is derived from an EMBL/GenBank/DDBJ whole genome shotgun (WGS) entry which is preliminary data.</text>
</comment>
<dbReference type="PANTHER" id="PTHR32343:SF22">
    <property type="entry name" value="LD29830P"/>
    <property type="match status" value="1"/>
</dbReference>
<evidence type="ECO:0000313" key="5">
    <source>
        <dbReference type="Proteomes" id="UP001149813"/>
    </source>
</evidence>
<accession>A0A9W7XS66</accession>
<feature type="domain" description="RRM" evidence="3">
    <location>
        <begin position="110"/>
        <end position="185"/>
    </location>
</feature>
<dbReference type="SUPFAM" id="SSF54928">
    <property type="entry name" value="RNA-binding domain, RBD"/>
    <property type="match status" value="2"/>
</dbReference>
<keyword evidence="1" id="KW-0694">RNA-binding</keyword>
<protein>
    <recommendedName>
        <fullName evidence="3">RRM domain-containing protein</fullName>
    </recommendedName>
</protein>
<feature type="compositionally biased region" description="Basic residues" evidence="2">
    <location>
        <begin position="333"/>
        <end position="346"/>
    </location>
</feature>
<gene>
    <name evidence="4" type="ORF">LPJ53_005577</name>
</gene>
<sequence length="346" mass="38889">MSQTPSTRFRVSNISPHVTQAQLTTLLSCLNQLTSLTMHPHATYQEATVHFASPTPSALHLSGVHLADRPLAVLADDVLLAGHQPLANPSVVAQLPAVRALDGKAEEISRTVYVGNIASGVTEQQLMDGFAGCGLVAYVKMAGDVSQPTRFAFVEFADAETVPRALLMNGTMMAGRPLKVNHSKNAINKPRLAVPTLAATASLPADPLVGLRVHQGGGLAWPVLGATNPVSPQMPLQVDRRIDELKEKLERKYAGRVETVSSKKRLRSPERERERERTRARDERSRERDERARRRRSRSRSAERYEARRRDDDDEYYRRSARRSERDADSWYRRHRSRSAERHRRR</sequence>
<evidence type="ECO:0000259" key="3">
    <source>
        <dbReference type="PROSITE" id="PS50102"/>
    </source>
</evidence>
<dbReference type="Proteomes" id="UP001149813">
    <property type="component" value="Unassembled WGS sequence"/>
</dbReference>
<keyword evidence="5" id="KW-1185">Reference proteome</keyword>
<dbReference type="AlphaFoldDB" id="A0A9W7XS66"/>
<dbReference type="SMART" id="SM00360">
    <property type="entry name" value="RRM"/>
    <property type="match status" value="2"/>
</dbReference>
<evidence type="ECO:0000256" key="1">
    <source>
        <dbReference type="PROSITE-ProRule" id="PRU00176"/>
    </source>
</evidence>
<feature type="compositionally biased region" description="Basic and acidic residues" evidence="2">
    <location>
        <begin position="300"/>
        <end position="332"/>
    </location>
</feature>
<dbReference type="InterPro" id="IPR012677">
    <property type="entry name" value="Nucleotide-bd_a/b_plait_sf"/>
</dbReference>
<evidence type="ECO:0000256" key="2">
    <source>
        <dbReference type="SAM" id="MobiDB-lite"/>
    </source>
</evidence>
<proteinExistence type="predicted"/>